<evidence type="ECO:0000313" key="2">
    <source>
        <dbReference type="Proteomes" id="UP000650224"/>
    </source>
</evidence>
<dbReference type="InterPro" id="IPR001646">
    <property type="entry name" value="5peptide_repeat"/>
</dbReference>
<protein>
    <submittedName>
        <fullName evidence="1">Pentapeptide repeat-containing protein</fullName>
    </submittedName>
</protein>
<keyword evidence="2" id="KW-1185">Reference proteome</keyword>
<gene>
    <name evidence="1" type="ORF">H9627_09730</name>
</gene>
<proteinExistence type="predicted"/>
<reference evidence="1 2" key="1">
    <citation type="submission" date="2020-08" db="EMBL/GenBank/DDBJ databases">
        <title>A Genomic Blueprint of the Chicken Gut Microbiome.</title>
        <authorList>
            <person name="Gilroy R."/>
            <person name="Ravi A."/>
            <person name="Getino M."/>
            <person name="Pursley I."/>
            <person name="Horton D.L."/>
            <person name="Alikhan N.-F."/>
            <person name="Baker D."/>
            <person name="Gharbi K."/>
            <person name="Hall N."/>
            <person name="Watson M."/>
            <person name="Adriaenssens E.M."/>
            <person name="Foster-Nyarko E."/>
            <person name="Jarju S."/>
            <person name="Secka A."/>
            <person name="Antonio M."/>
            <person name="Oren A."/>
            <person name="Chaudhuri R."/>
            <person name="La Ragione R.M."/>
            <person name="Hildebrand F."/>
            <person name="Pallen M.J."/>
        </authorList>
    </citation>
    <scope>NUCLEOTIDE SEQUENCE [LARGE SCALE GENOMIC DNA]</scope>
    <source>
        <strain evidence="1 2">Sa1YVA5</strain>
    </source>
</reference>
<accession>A0A8I0HQP3</accession>
<dbReference type="Pfam" id="PF13576">
    <property type="entry name" value="Pentapeptide_3"/>
    <property type="match status" value="1"/>
</dbReference>
<sequence>MEREAAVYALSALADDCAELNDGDLDESYRLQQACLNLICSQLRDPITGSTPASELLVFKHRVQNLIVDRFRPRFLGGIADWSHLWLDLTYCHLHDFGLSLATLSKPVNFAHAHFHGNTSFNDSQFHAPVLFTHAHFTGLTSLQRVQFHHTARFTEAEFTALAVFNESQFDRDAFFDEVCFTGSSWFRAVTFDADADFTSAQFWDTAHFQDSDFASYATFSQAQFTSTARIEKCTFRDGVDLCEVFFGGPISFNKSEFIDSVCFDDAFFTTSPLFRSAMFNEVQFHRTHFHCPVMFGPFQFSTTTDFSDAVFCSGFGLHADQGSNMELTLDGTCFSYDEDTVIKELDNAIPSGLLKTAMFEYSCDSPLQIRGR</sequence>
<evidence type="ECO:0000313" key="1">
    <source>
        <dbReference type="EMBL" id="MBD8030593.1"/>
    </source>
</evidence>
<dbReference type="Proteomes" id="UP000650224">
    <property type="component" value="Unassembled WGS sequence"/>
</dbReference>
<organism evidence="1 2">
    <name type="scientific">Corynebacterium gallinarum</name>
    <dbReference type="NCBI Taxonomy" id="2762214"/>
    <lineage>
        <taxon>Bacteria</taxon>
        <taxon>Bacillati</taxon>
        <taxon>Actinomycetota</taxon>
        <taxon>Actinomycetes</taxon>
        <taxon>Mycobacteriales</taxon>
        <taxon>Corynebacteriaceae</taxon>
        <taxon>Corynebacterium</taxon>
    </lineage>
</organism>
<dbReference type="EMBL" id="JACSPR010000006">
    <property type="protein sequence ID" value="MBD8030593.1"/>
    <property type="molecule type" value="Genomic_DNA"/>
</dbReference>
<name>A0A8I0HQP3_9CORY</name>
<comment type="caution">
    <text evidence="1">The sequence shown here is derived from an EMBL/GenBank/DDBJ whole genome shotgun (WGS) entry which is preliminary data.</text>
</comment>
<dbReference type="AlphaFoldDB" id="A0A8I0HQP3"/>